<feature type="transmembrane region" description="Helical" evidence="6">
    <location>
        <begin position="85"/>
        <end position="107"/>
    </location>
</feature>
<name>A0ABX6IKY1_9ACTN</name>
<evidence type="ECO:0000256" key="6">
    <source>
        <dbReference type="SAM" id="Phobius"/>
    </source>
</evidence>
<evidence type="ECO:0000313" key="8">
    <source>
        <dbReference type="Proteomes" id="UP001059836"/>
    </source>
</evidence>
<sequence>MGVPTRARRTDGASAVVFSVLGRVGSRIISSLGLGVVIVLVARAAGPAEFGVFMAAFAVGSVGGLVCGFGAPVRVLRIAGQDRHLAGQLYVMYVLAILLAGALAVAVCGFAGLGMPVIAGLVFAIGDAVQGYAQAHFTGLDRQGIANLLVVTHRMPPLFAVIVIQMDRWTEHSWAVMVVAFLVSVVVGVLVPIRAAAGVDPAGALSCVSGGLDYWGYSLSAVTTQLQLPLLGLVASPEVTGWFALATRVVGPIALVPTSAAAIAVPELVRRQGSIAARERLTRQLYGACGGYAILVCLGAVPLAYLLLHFTGPEYDAALPILIGAIVGAAVSSFSQGFNARLLADGRPRHAMWSILAGSVVGLTLIAALGRSGSAVALGSVAVVSQVVVLIVMMGAVRAEK</sequence>
<proteinExistence type="predicted"/>
<comment type="subcellular location">
    <subcellularLocation>
        <location evidence="1">Cell membrane</location>
        <topology evidence="1">Multi-pass membrane protein</topology>
    </subcellularLocation>
</comment>
<evidence type="ECO:0000256" key="1">
    <source>
        <dbReference type="ARBA" id="ARBA00004651"/>
    </source>
</evidence>
<feature type="transmembrane region" description="Helical" evidence="6">
    <location>
        <begin position="241"/>
        <end position="265"/>
    </location>
</feature>
<keyword evidence="4 6" id="KW-1133">Transmembrane helix</keyword>
<evidence type="ECO:0000256" key="4">
    <source>
        <dbReference type="ARBA" id="ARBA00022989"/>
    </source>
</evidence>
<keyword evidence="5 6" id="KW-0472">Membrane</keyword>
<evidence type="ECO:0008006" key="9">
    <source>
        <dbReference type="Google" id="ProtNLM"/>
    </source>
</evidence>
<dbReference type="InterPro" id="IPR050833">
    <property type="entry name" value="Poly_Biosynth_Transport"/>
</dbReference>
<feature type="transmembrane region" description="Helical" evidence="6">
    <location>
        <begin position="285"/>
        <end position="305"/>
    </location>
</feature>
<evidence type="ECO:0000256" key="5">
    <source>
        <dbReference type="ARBA" id="ARBA00023136"/>
    </source>
</evidence>
<gene>
    <name evidence="7" type="ORF">GII31_18075</name>
</gene>
<dbReference type="PANTHER" id="PTHR30250">
    <property type="entry name" value="PST FAMILY PREDICTED COLANIC ACID TRANSPORTER"/>
    <property type="match status" value="1"/>
</dbReference>
<feature type="transmembrane region" description="Helical" evidence="6">
    <location>
        <begin position="113"/>
        <end position="133"/>
    </location>
</feature>
<evidence type="ECO:0000256" key="3">
    <source>
        <dbReference type="ARBA" id="ARBA00022692"/>
    </source>
</evidence>
<accession>A0ABX6IKY1</accession>
<evidence type="ECO:0000256" key="2">
    <source>
        <dbReference type="ARBA" id="ARBA00022475"/>
    </source>
</evidence>
<feature type="transmembrane region" description="Helical" evidence="6">
    <location>
        <begin position="350"/>
        <end position="369"/>
    </location>
</feature>
<organism evidence="7 8">
    <name type="scientific">Gordonia pseudamarae</name>
    <dbReference type="NCBI Taxonomy" id="2831662"/>
    <lineage>
        <taxon>Bacteria</taxon>
        <taxon>Bacillati</taxon>
        <taxon>Actinomycetota</taxon>
        <taxon>Actinomycetes</taxon>
        <taxon>Mycobacteriales</taxon>
        <taxon>Gordoniaceae</taxon>
        <taxon>Gordonia</taxon>
    </lineage>
</organism>
<dbReference type="PANTHER" id="PTHR30250:SF11">
    <property type="entry name" value="O-ANTIGEN TRANSPORTER-RELATED"/>
    <property type="match status" value="1"/>
</dbReference>
<evidence type="ECO:0000313" key="7">
    <source>
        <dbReference type="EMBL" id="QHN36514.1"/>
    </source>
</evidence>
<reference evidence="7" key="1">
    <citation type="journal article" date="2021" name="Nat. Microbiol.">
        <title>Cocultivation of an ultrasmall environmental parasitic bacterium with lytic ability against bacteria associated with wastewater foams.</title>
        <authorList>
            <person name="Batinovic S."/>
            <person name="Rose J.J.A."/>
            <person name="Ratcliffe J."/>
            <person name="Seviour R.J."/>
            <person name="Petrovski S."/>
        </authorList>
    </citation>
    <scope>NUCLEOTIDE SEQUENCE</scope>
    <source>
        <strain evidence="7">CON9</strain>
    </source>
</reference>
<dbReference type="RefSeq" id="WP_213244772.1">
    <property type="nucleotide sequence ID" value="NZ_CP045806.1"/>
</dbReference>
<keyword evidence="3 6" id="KW-0812">Transmembrane</keyword>
<protein>
    <recommendedName>
        <fullName evidence="9">O-antigen/teichoic acid export membrane protein</fullName>
    </recommendedName>
</protein>
<dbReference type="EMBL" id="CP045809">
    <property type="protein sequence ID" value="QHN36514.1"/>
    <property type="molecule type" value="Genomic_DNA"/>
</dbReference>
<feature type="transmembrane region" description="Helical" evidence="6">
    <location>
        <begin position="317"/>
        <end position="338"/>
    </location>
</feature>
<feature type="transmembrane region" description="Helical" evidence="6">
    <location>
        <begin position="375"/>
        <end position="397"/>
    </location>
</feature>
<keyword evidence="2" id="KW-1003">Cell membrane</keyword>
<feature type="transmembrane region" description="Helical" evidence="6">
    <location>
        <begin position="172"/>
        <end position="193"/>
    </location>
</feature>
<feature type="transmembrane region" description="Helical" evidence="6">
    <location>
        <begin position="28"/>
        <end position="46"/>
    </location>
</feature>
<feature type="transmembrane region" description="Helical" evidence="6">
    <location>
        <begin position="52"/>
        <end position="73"/>
    </location>
</feature>
<dbReference type="Proteomes" id="UP001059836">
    <property type="component" value="Chromosome"/>
</dbReference>
<keyword evidence="8" id="KW-1185">Reference proteome</keyword>